<evidence type="ECO:0000259" key="10">
    <source>
        <dbReference type="PROSITE" id="PS50157"/>
    </source>
</evidence>
<dbReference type="GO" id="GO:0006351">
    <property type="term" value="P:DNA-templated transcription"/>
    <property type="evidence" value="ECO:0007669"/>
    <property type="project" value="InterPro"/>
</dbReference>
<evidence type="ECO:0000256" key="1">
    <source>
        <dbReference type="ARBA" id="ARBA00022723"/>
    </source>
</evidence>
<keyword evidence="4" id="KW-0238">DNA-binding</keyword>
<dbReference type="Gene3D" id="4.10.240.10">
    <property type="entry name" value="Zn(2)-C6 fungal-type DNA-binding domain"/>
    <property type="match status" value="1"/>
</dbReference>
<dbReference type="Pfam" id="PF00172">
    <property type="entry name" value="Zn_clus"/>
    <property type="match status" value="1"/>
</dbReference>
<keyword evidence="12" id="KW-1185">Reference proteome</keyword>
<evidence type="ECO:0000256" key="3">
    <source>
        <dbReference type="ARBA" id="ARBA00023015"/>
    </source>
</evidence>
<keyword evidence="5" id="KW-0804">Transcription</keyword>
<proteinExistence type="predicted"/>
<dbReference type="GO" id="GO:0008270">
    <property type="term" value="F:zinc ion binding"/>
    <property type="evidence" value="ECO:0007669"/>
    <property type="project" value="UniProtKB-KW"/>
</dbReference>
<dbReference type="Pfam" id="PF04082">
    <property type="entry name" value="Fungal_trans"/>
    <property type="match status" value="1"/>
</dbReference>
<evidence type="ECO:0000259" key="9">
    <source>
        <dbReference type="PROSITE" id="PS50048"/>
    </source>
</evidence>
<dbReference type="RefSeq" id="XP_024707888.1">
    <property type="nucleotide sequence ID" value="XM_024851398.1"/>
</dbReference>
<sequence>MSPRTYSCSVPGCYATYLRKEHLNRHSAQSHQDGNRFSCPHCSSTLARSDLLRRHIKAYHQECELPQFRAQKACSACRARKERCEGKFPCSSCERRGIACSLAPEPETQNAVRVNTQADSVDDELPESPAMDVGSTDTTMDTEDIGATATQLVTQEYVDIYFRDFHPHWPFLHPSTFDASREPSILVQSVVMIGMWITGRPEKRDAALQLHRKLSDAVRIQAESWSVPAISSSQQNIRALWPMATYQSILLQIIMSLFLAKENNTTDLSLRHQLSADDSFLLITLVRTCRALGMFYYPNMVEQHSPTAPLAMIWVNVEEIKRFGLALYKVCRMSSLAVATDTILNPRKELLNLADLDFCIPDSDQVWVNRRENTDHEAWMSSAARVLCDVQVDFEWI</sequence>
<dbReference type="InterPro" id="IPR001138">
    <property type="entry name" value="Zn2Cys6_DnaBD"/>
</dbReference>
<evidence type="ECO:0000256" key="4">
    <source>
        <dbReference type="ARBA" id="ARBA00023125"/>
    </source>
</evidence>
<gene>
    <name evidence="11" type="ORF">P170DRAFT_453911</name>
</gene>
<evidence type="ECO:0000313" key="12">
    <source>
        <dbReference type="Proteomes" id="UP000234275"/>
    </source>
</evidence>
<evidence type="ECO:0000256" key="5">
    <source>
        <dbReference type="ARBA" id="ARBA00023163"/>
    </source>
</evidence>
<dbReference type="AlphaFoldDB" id="A0A2I2GI75"/>
<dbReference type="Proteomes" id="UP000234275">
    <property type="component" value="Unassembled WGS sequence"/>
</dbReference>
<comment type="caution">
    <text evidence="11">The sequence shown here is derived from an EMBL/GenBank/DDBJ whole genome shotgun (WGS) entry which is preliminary data.</text>
</comment>
<dbReference type="EMBL" id="MSFO01000002">
    <property type="protein sequence ID" value="PLB52586.1"/>
    <property type="molecule type" value="Genomic_DNA"/>
</dbReference>
<dbReference type="OrthoDB" id="10261408at2759"/>
<dbReference type="SUPFAM" id="SSF57701">
    <property type="entry name" value="Zn2/Cys6 DNA-binding domain"/>
    <property type="match status" value="1"/>
</dbReference>
<dbReference type="CDD" id="cd00067">
    <property type="entry name" value="GAL4"/>
    <property type="match status" value="1"/>
</dbReference>
<keyword evidence="7" id="KW-0863">Zinc-finger</keyword>
<dbReference type="PROSITE" id="PS50048">
    <property type="entry name" value="ZN2_CY6_FUNGAL_2"/>
    <property type="match status" value="1"/>
</dbReference>
<dbReference type="Gene3D" id="3.30.160.60">
    <property type="entry name" value="Classic Zinc Finger"/>
    <property type="match status" value="1"/>
</dbReference>
<evidence type="ECO:0000256" key="7">
    <source>
        <dbReference type="PROSITE-ProRule" id="PRU00042"/>
    </source>
</evidence>
<dbReference type="PANTHER" id="PTHR47660">
    <property type="entry name" value="TRANSCRIPTION FACTOR WITH C2H2 AND ZN(2)-CYS(6) DNA BINDING DOMAIN (EUROFUNG)-RELATED-RELATED"/>
    <property type="match status" value="1"/>
</dbReference>
<dbReference type="InterPro" id="IPR013087">
    <property type="entry name" value="Znf_C2H2_type"/>
</dbReference>
<dbReference type="PROSITE" id="PS00028">
    <property type="entry name" value="ZINC_FINGER_C2H2_1"/>
    <property type="match status" value="2"/>
</dbReference>
<dbReference type="VEuPathDB" id="FungiDB:P170DRAFT_453911"/>
<dbReference type="GeneID" id="36559097"/>
<keyword evidence="3" id="KW-0805">Transcription regulation</keyword>
<dbReference type="GO" id="GO:0009893">
    <property type="term" value="P:positive regulation of metabolic process"/>
    <property type="evidence" value="ECO:0007669"/>
    <property type="project" value="UniProtKB-ARBA"/>
</dbReference>
<protein>
    <submittedName>
        <fullName evidence="11">C2H2 type zinc finger domain protein</fullName>
    </submittedName>
</protein>
<dbReference type="SMART" id="SM00066">
    <property type="entry name" value="GAL4"/>
    <property type="match status" value="1"/>
</dbReference>
<keyword evidence="6" id="KW-0539">Nucleus</keyword>
<organism evidence="11 12">
    <name type="scientific">Aspergillus steynii IBT 23096</name>
    <dbReference type="NCBI Taxonomy" id="1392250"/>
    <lineage>
        <taxon>Eukaryota</taxon>
        <taxon>Fungi</taxon>
        <taxon>Dikarya</taxon>
        <taxon>Ascomycota</taxon>
        <taxon>Pezizomycotina</taxon>
        <taxon>Eurotiomycetes</taxon>
        <taxon>Eurotiomycetidae</taxon>
        <taxon>Eurotiales</taxon>
        <taxon>Aspergillaceae</taxon>
        <taxon>Aspergillus</taxon>
        <taxon>Aspergillus subgen. Circumdati</taxon>
    </lineage>
</organism>
<dbReference type="PANTHER" id="PTHR47660:SF2">
    <property type="entry name" value="TRANSCRIPTION FACTOR WITH C2H2 AND ZN(2)-CYS(6) DNA BINDING DOMAIN (EUROFUNG)"/>
    <property type="match status" value="1"/>
</dbReference>
<dbReference type="InterPro" id="IPR007219">
    <property type="entry name" value="XnlR_reg_dom"/>
</dbReference>
<dbReference type="PROSITE" id="PS50157">
    <property type="entry name" value="ZINC_FINGER_C2H2_2"/>
    <property type="match status" value="1"/>
</dbReference>
<reference evidence="11 12" key="1">
    <citation type="submission" date="2016-12" db="EMBL/GenBank/DDBJ databases">
        <title>The genomes of Aspergillus section Nigri reveals drivers in fungal speciation.</title>
        <authorList>
            <consortium name="DOE Joint Genome Institute"/>
            <person name="Vesth T.C."/>
            <person name="Nybo J."/>
            <person name="Theobald S."/>
            <person name="Brandl J."/>
            <person name="Frisvad J.C."/>
            <person name="Nielsen K.F."/>
            <person name="Lyhne E.K."/>
            <person name="Kogle M.E."/>
            <person name="Kuo A."/>
            <person name="Riley R."/>
            <person name="Clum A."/>
            <person name="Nolan M."/>
            <person name="Lipzen A."/>
            <person name="Salamov A."/>
            <person name="Henrissat B."/>
            <person name="Wiebenga A."/>
            <person name="De Vries R.P."/>
            <person name="Grigoriev I.V."/>
            <person name="Mortensen U.H."/>
            <person name="Andersen M.R."/>
            <person name="Baker S.E."/>
        </authorList>
    </citation>
    <scope>NUCLEOTIDE SEQUENCE [LARGE SCALE GENOMIC DNA]</scope>
    <source>
        <strain evidence="11 12">IBT 23096</strain>
    </source>
</reference>
<evidence type="ECO:0000256" key="2">
    <source>
        <dbReference type="ARBA" id="ARBA00022833"/>
    </source>
</evidence>
<keyword evidence="1" id="KW-0479">Metal-binding</keyword>
<dbReference type="STRING" id="1392250.A0A2I2GI75"/>
<dbReference type="CDD" id="cd12148">
    <property type="entry name" value="fungal_TF_MHR"/>
    <property type="match status" value="1"/>
</dbReference>
<feature type="domain" description="C2H2-type" evidence="10">
    <location>
        <begin position="37"/>
        <end position="60"/>
    </location>
</feature>
<dbReference type="GO" id="GO:0000981">
    <property type="term" value="F:DNA-binding transcription factor activity, RNA polymerase II-specific"/>
    <property type="evidence" value="ECO:0007669"/>
    <property type="project" value="InterPro"/>
</dbReference>
<dbReference type="InterPro" id="IPR036864">
    <property type="entry name" value="Zn2-C6_fun-type_DNA-bd_sf"/>
</dbReference>
<feature type="domain" description="Zn(2)-C6 fungal-type" evidence="9">
    <location>
        <begin position="73"/>
        <end position="102"/>
    </location>
</feature>
<dbReference type="GO" id="GO:0003677">
    <property type="term" value="F:DNA binding"/>
    <property type="evidence" value="ECO:0007669"/>
    <property type="project" value="UniProtKB-KW"/>
</dbReference>
<name>A0A2I2GI75_9EURO</name>
<evidence type="ECO:0000256" key="6">
    <source>
        <dbReference type="ARBA" id="ARBA00023242"/>
    </source>
</evidence>
<dbReference type="SMART" id="SM00355">
    <property type="entry name" value="ZnF_C2H2"/>
    <property type="match status" value="2"/>
</dbReference>
<evidence type="ECO:0000256" key="8">
    <source>
        <dbReference type="SAM" id="MobiDB-lite"/>
    </source>
</evidence>
<keyword evidence="2" id="KW-0862">Zinc</keyword>
<dbReference type="PROSITE" id="PS00463">
    <property type="entry name" value="ZN2_CY6_FUNGAL_1"/>
    <property type="match status" value="1"/>
</dbReference>
<evidence type="ECO:0000313" key="11">
    <source>
        <dbReference type="EMBL" id="PLB52586.1"/>
    </source>
</evidence>
<feature type="region of interest" description="Disordered" evidence="8">
    <location>
        <begin position="118"/>
        <end position="140"/>
    </location>
</feature>
<accession>A0A2I2GI75</accession>